<gene>
    <name evidence="2" type="ORF">SNAT2548_LOCUS34853</name>
</gene>
<keyword evidence="1" id="KW-0175">Coiled coil</keyword>
<evidence type="ECO:0000313" key="2">
    <source>
        <dbReference type="EMBL" id="CAE7612920.1"/>
    </source>
</evidence>
<dbReference type="OrthoDB" id="10362900at2759"/>
<feature type="coiled-coil region" evidence="1">
    <location>
        <begin position="44"/>
        <end position="108"/>
    </location>
</feature>
<evidence type="ECO:0000313" key="3">
    <source>
        <dbReference type="Proteomes" id="UP000604046"/>
    </source>
</evidence>
<dbReference type="AlphaFoldDB" id="A0A812VEH2"/>
<comment type="caution">
    <text evidence="2">The sequence shown here is derived from an EMBL/GenBank/DDBJ whole genome shotgun (WGS) entry which is preliminary data.</text>
</comment>
<reference evidence="2" key="1">
    <citation type="submission" date="2021-02" db="EMBL/GenBank/DDBJ databases">
        <authorList>
            <person name="Dougan E. K."/>
            <person name="Rhodes N."/>
            <person name="Thang M."/>
            <person name="Chan C."/>
        </authorList>
    </citation>
    <scope>NUCLEOTIDE SEQUENCE</scope>
</reference>
<accession>A0A812VEH2</accession>
<dbReference type="EMBL" id="CAJNDS010002833">
    <property type="protein sequence ID" value="CAE7612920.1"/>
    <property type="molecule type" value="Genomic_DNA"/>
</dbReference>
<name>A0A812VEH2_9DINO</name>
<proteinExistence type="predicted"/>
<dbReference type="Proteomes" id="UP000604046">
    <property type="component" value="Unassembled WGS sequence"/>
</dbReference>
<sequence>MNQANKDTAQYQTLKRIQKTFLVRCNESLTKIIPGSGVRPASQIRRLEKQLKEKREELGKLAEQELLLGHMSGARKKAAEQQEVANKRSQMAEQIKEMERQLNDLELR</sequence>
<organism evidence="2 3">
    <name type="scientific">Symbiodinium natans</name>
    <dbReference type="NCBI Taxonomy" id="878477"/>
    <lineage>
        <taxon>Eukaryota</taxon>
        <taxon>Sar</taxon>
        <taxon>Alveolata</taxon>
        <taxon>Dinophyceae</taxon>
        <taxon>Suessiales</taxon>
        <taxon>Symbiodiniaceae</taxon>
        <taxon>Symbiodinium</taxon>
    </lineage>
</organism>
<protein>
    <submittedName>
        <fullName evidence="2">Uncharacterized protein</fullName>
    </submittedName>
</protein>
<keyword evidence="3" id="KW-1185">Reference proteome</keyword>
<evidence type="ECO:0000256" key="1">
    <source>
        <dbReference type="SAM" id="Coils"/>
    </source>
</evidence>